<reference evidence="1 2" key="1">
    <citation type="journal article" date="2019" name="Nat. Med.">
        <title>A library of human gut bacterial isolates paired with longitudinal multiomics data enables mechanistic microbiome research.</title>
        <authorList>
            <person name="Poyet M."/>
            <person name="Groussin M."/>
            <person name="Gibbons S.M."/>
            <person name="Avila-Pacheco J."/>
            <person name="Jiang X."/>
            <person name="Kearney S.M."/>
            <person name="Perrotta A.R."/>
            <person name="Berdy B."/>
            <person name="Zhao S."/>
            <person name="Lieberman T.D."/>
            <person name="Swanson P.K."/>
            <person name="Smith M."/>
            <person name="Roesemann S."/>
            <person name="Alexander J.E."/>
            <person name="Rich S.A."/>
            <person name="Livny J."/>
            <person name="Vlamakis H."/>
            <person name="Clish C."/>
            <person name="Bullock K."/>
            <person name="Deik A."/>
            <person name="Scott J."/>
            <person name="Pierce K.A."/>
            <person name="Xavier R.J."/>
            <person name="Alm E.J."/>
        </authorList>
    </citation>
    <scope>NUCLEOTIDE SEQUENCE [LARGE SCALE GENOMIC DNA]</scope>
    <source>
        <strain evidence="1 2">BIOML-A6</strain>
    </source>
</reference>
<dbReference type="PANTHER" id="PTHR42866:SF1">
    <property type="entry name" value="SPORE COAT POLYSACCHARIDE BIOSYNTHESIS PROTEIN SPSF"/>
    <property type="match status" value="1"/>
</dbReference>
<dbReference type="GO" id="GO:0005829">
    <property type="term" value="C:cytosol"/>
    <property type="evidence" value="ECO:0007669"/>
    <property type="project" value="TreeGrafter"/>
</dbReference>
<proteinExistence type="predicted"/>
<dbReference type="InterPro" id="IPR029044">
    <property type="entry name" value="Nucleotide-diphossugar_trans"/>
</dbReference>
<dbReference type="InterPro" id="IPR003329">
    <property type="entry name" value="Cytidylyl_trans"/>
</dbReference>
<comment type="caution">
    <text evidence="1">The sequence shown here is derived from an EMBL/GenBank/DDBJ whole genome shotgun (WGS) entry which is preliminary data.</text>
</comment>
<accession>A0A120A2D0</accession>
<dbReference type="Proteomes" id="UP000448877">
    <property type="component" value="Unassembled WGS sequence"/>
</dbReference>
<evidence type="ECO:0000313" key="2">
    <source>
        <dbReference type="Proteomes" id="UP000448877"/>
    </source>
</evidence>
<protein>
    <submittedName>
        <fullName evidence="1">LPS biosynthesis protein</fullName>
    </submittedName>
</protein>
<organism evidence="1 2">
    <name type="scientific">Bacteroides cellulosilyticus</name>
    <dbReference type="NCBI Taxonomy" id="246787"/>
    <lineage>
        <taxon>Bacteria</taxon>
        <taxon>Pseudomonadati</taxon>
        <taxon>Bacteroidota</taxon>
        <taxon>Bacteroidia</taxon>
        <taxon>Bacteroidales</taxon>
        <taxon>Bacteroidaceae</taxon>
        <taxon>Bacteroides</taxon>
    </lineage>
</organism>
<dbReference type="SUPFAM" id="SSF53448">
    <property type="entry name" value="Nucleotide-diphospho-sugar transferases"/>
    <property type="match status" value="1"/>
</dbReference>
<dbReference type="AlphaFoldDB" id="A0A120A2D0"/>
<dbReference type="Gene3D" id="3.90.550.10">
    <property type="entry name" value="Spore Coat Polysaccharide Biosynthesis Protein SpsA, Chain A"/>
    <property type="match status" value="1"/>
</dbReference>
<dbReference type="GeneID" id="66305080"/>
<name>A0A120A2D0_9BACE</name>
<sequence>MRILAITQARYGSTRLPAKVLKKVNGVTLLETHLRRILQSKLITKLKVATTNEEGAEHITDIAERVGVEWYKGSVNDVLDRFYQTALPEMPDYVVRLTSDCPLIDPAIIDHIIQYCIDNDFDYVSNGMHPTYPDGMDTEVFKFSALETAWKEANLQSEREHVTPYIKKLGTFRGGFVFKSDNVDNFDDWSEYRITVDEPQDFELVKALIENLGVDKSCADYVDYIKNHQEVKDLNSYFQRNEGYVKSLQNDKVIK</sequence>
<gene>
    <name evidence="1" type="ORF">F2Y81_05725</name>
</gene>
<dbReference type="PANTHER" id="PTHR42866">
    <property type="entry name" value="3-DEOXY-MANNO-OCTULOSONATE CYTIDYLYLTRANSFERASE"/>
    <property type="match status" value="1"/>
</dbReference>
<evidence type="ECO:0000313" key="1">
    <source>
        <dbReference type="EMBL" id="KAA5421901.1"/>
    </source>
</evidence>
<dbReference type="EMBL" id="VVYV01000006">
    <property type="protein sequence ID" value="KAA5421901.1"/>
    <property type="molecule type" value="Genomic_DNA"/>
</dbReference>
<dbReference type="RefSeq" id="WP_060408117.1">
    <property type="nucleotide sequence ID" value="NZ_CABMLT010000014.1"/>
</dbReference>
<dbReference type="CDD" id="cd02518">
    <property type="entry name" value="GT2_SpsF"/>
    <property type="match status" value="1"/>
</dbReference>
<dbReference type="Pfam" id="PF02348">
    <property type="entry name" value="CTP_transf_3"/>
    <property type="match status" value="1"/>
</dbReference>